<dbReference type="RefSeq" id="WP_022160951.1">
    <property type="nucleotide sequence ID" value="NZ_CABJFF010000005.1"/>
</dbReference>
<dbReference type="Proteomes" id="UP000284243">
    <property type="component" value="Unassembled WGS sequence"/>
</dbReference>
<name>A0A412TTR9_9BACT</name>
<sequence length="449" mass="50050">MKRMIYILAVVMAVGCHHSMDPWPGDGDKQDVAMYVRTRSLSGITASPSVYQFFVYDQVHSSMSRYSVNPEKEDNNVLHLKLFPGTYTGYCVTNAEETENWEYTDNLPPGEIFLKSGKTETGDHLLGQSDFTVAQDGDNSAVFDLNRKVGMLRVTIENIPEWLTDLQINLSNISQKMSLTGEYKGDCSITKNIGLPDENGTSVTTLLVFPPKEKAILTLSSNSMVFVTPEHPIESILANRITEIKAIFKDPAATSELDITTRLADWDETILQEADWEVDKPQGPCTGVGNGTNLVLNGSFESDFIDDLPDHWNADVSSKEYTPRIVSVTSPTQEGSKAVRIEGKTYLYQDIPVTGGQCYQLKMYVNAPAHEVKWRSWCTWMKGSKNLPSDALHSPSYQYETSGYIDAYAGKVFRAPADATKLRVEIRNYMDPVEGKGLYVDAIRVEAVD</sequence>
<reference evidence="1 2" key="1">
    <citation type="submission" date="2018-08" db="EMBL/GenBank/DDBJ databases">
        <title>A genome reference for cultivated species of the human gut microbiota.</title>
        <authorList>
            <person name="Zou Y."/>
            <person name="Xue W."/>
            <person name="Luo G."/>
        </authorList>
    </citation>
    <scope>NUCLEOTIDE SEQUENCE [LARGE SCALE GENOMIC DNA]</scope>
    <source>
        <strain evidence="1 2">AF16-14</strain>
    </source>
</reference>
<dbReference type="EMBL" id="QRYC01000006">
    <property type="protein sequence ID" value="RGU57208.1"/>
    <property type="molecule type" value="Genomic_DNA"/>
</dbReference>
<protein>
    <submittedName>
        <fullName evidence="1">Uncharacterized protein</fullName>
    </submittedName>
</protein>
<evidence type="ECO:0000313" key="1">
    <source>
        <dbReference type="EMBL" id="RGU57208.1"/>
    </source>
</evidence>
<dbReference type="Gene3D" id="2.60.120.260">
    <property type="entry name" value="Galactose-binding domain-like"/>
    <property type="match status" value="1"/>
</dbReference>
<comment type="caution">
    <text evidence="1">The sequence shown here is derived from an EMBL/GenBank/DDBJ whole genome shotgun (WGS) entry which is preliminary data.</text>
</comment>
<accession>A0A412TTR9</accession>
<proteinExistence type="predicted"/>
<evidence type="ECO:0000313" key="2">
    <source>
        <dbReference type="Proteomes" id="UP000284243"/>
    </source>
</evidence>
<dbReference type="PROSITE" id="PS51257">
    <property type="entry name" value="PROKAR_LIPOPROTEIN"/>
    <property type="match status" value="1"/>
</dbReference>
<dbReference type="AlphaFoldDB" id="A0A412TTR9"/>
<gene>
    <name evidence="1" type="ORF">DWW57_06535</name>
</gene>
<organism evidence="1 2">
    <name type="scientific">Odoribacter splanchnicus</name>
    <dbReference type="NCBI Taxonomy" id="28118"/>
    <lineage>
        <taxon>Bacteria</taxon>
        <taxon>Pseudomonadati</taxon>
        <taxon>Bacteroidota</taxon>
        <taxon>Bacteroidia</taxon>
        <taxon>Bacteroidales</taxon>
        <taxon>Odoribacteraceae</taxon>
        <taxon>Odoribacter</taxon>
    </lineage>
</organism>